<sequence length="88" mass="9328">MSIPARASATAVALPIPESDAVTIAVWGWNVPGSVLMPAFHPFGAGARNRLDIAWPGAMALCPAKDARRIIRDTHTRSHCEHASEEAG</sequence>
<reference evidence="1" key="1">
    <citation type="journal article" date="2014" name="Int. J. Syst. Evol. Microbiol.">
        <title>Complete genome sequence of Corynebacterium casei LMG S-19264T (=DSM 44701T), isolated from a smear-ripened cheese.</title>
        <authorList>
            <consortium name="US DOE Joint Genome Institute (JGI-PGF)"/>
            <person name="Walter F."/>
            <person name="Albersmeier A."/>
            <person name="Kalinowski J."/>
            <person name="Ruckert C."/>
        </authorList>
    </citation>
    <scope>NUCLEOTIDE SEQUENCE</scope>
    <source>
        <strain evidence="1">CGMCC 1.15794</strain>
    </source>
</reference>
<evidence type="ECO:0000313" key="1">
    <source>
        <dbReference type="EMBL" id="GGH49326.1"/>
    </source>
</evidence>
<proteinExistence type="predicted"/>
<accession>A0A917IIB8</accession>
<dbReference type="EMBL" id="BMJY01000017">
    <property type="protein sequence ID" value="GGH49326.1"/>
    <property type="molecule type" value="Genomic_DNA"/>
</dbReference>
<reference evidence="1" key="2">
    <citation type="submission" date="2020-09" db="EMBL/GenBank/DDBJ databases">
        <authorList>
            <person name="Sun Q."/>
            <person name="Zhou Y."/>
        </authorList>
    </citation>
    <scope>NUCLEOTIDE SEQUENCE</scope>
    <source>
        <strain evidence="1">CGMCC 1.15794</strain>
    </source>
</reference>
<name>A0A917IIB8_9MICO</name>
<comment type="caution">
    <text evidence="1">The sequence shown here is derived from an EMBL/GenBank/DDBJ whole genome shotgun (WGS) entry which is preliminary data.</text>
</comment>
<keyword evidence="2" id="KW-1185">Reference proteome</keyword>
<protein>
    <submittedName>
        <fullName evidence="1">Uncharacterized protein</fullName>
    </submittedName>
</protein>
<evidence type="ECO:0000313" key="2">
    <source>
        <dbReference type="Proteomes" id="UP000657592"/>
    </source>
</evidence>
<gene>
    <name evidence="1" type="ORF">GCM10010921_27430</name>
</gene>
<dbReference type="Proteomes" id="UP000657592">
    <property type="component" value="Unassembled WGS sequence"/>
</dbReference>
<organism evidence="1 2">
    <name type="scientific">Microbacterium album</name>
    <dbReference type="NCBI Taxonomy" id="2053191"/>
    <lineage>
        <taxon>Bacteria</taxon>
        <taxon>Bacillati</taxon>
        <taxon>Actinomycetota</taxon>
        <taxon>Actinomycetes</taxon>
        <taxon>Micrococcales</taxon>
        <taxon>Microbacteriaceae</taxon>
        <taxon>Microbacterium</taxon>
    </lineage>
</organism>
<dbReference type="AlphaFoldDB" id="A0A917IIB8"/>